<accession>A0A183JJX5</accession>
<keyword evidence="1" id="KW-1133">Transmembrane helix</keyword>
<evidence type="ECO:0000313" key="2">
    <source>
        <dbReference type="EMBL" id="VDO78435.1"/>
    </source>
</evidence>
<dbReference type="EMBL" id="UZAK01003171">
    <property type="protein sequence ID" value="VDO78435.1"/>
    <property type="molecule type" value="Genomic_DNA"/>
</dbReference>
<keyword evidence="1" id="KW-0472">Membrane</keyword>
<organism evidence="4">
    <name type="scientific">Schistosoma curassoni</name>
    <dbReference type="NCBI Taxonomy" id="6186"/>
    <lineage>
        <taxon>Eukaryota</taxon>
        <taxon>Metazoa</taxon>
        <taxon>Spiralia</taxon>
        <taxon>Lophotrochozoa</taxon>
        <taxon>Platyhelminthes</taxon>
        <taxon>Trematoda</taxon>
        <taxon>Digenea</taxon>
        <taxon>Strigeidida</taxon>
        <taxon>Schistosomatoidea</taxon>
        <taxon>Schistosomatidae</taxon>
        <taxon>Schistosoma</taxon>
    </lineage>
</organism>
<evidence type="ECO:0000256" key="1">
    <source>
        <dbReference type="SAM" id="Phobius"/>
    </source>
</evidence>
<evidence type="ECO:0000313" key="3">
    <source>
        <dbReference type="Proteomes" id="UP000279833"/>
    </source>
</evidence>
<dbReference type="WBParaSite" id="SCUD_0000300201-mRNA-1">
    <property type="protein sequence ID" value="SCUD_0000300201-mRNA-1"/>
    <property type="gene ID" value="SCUD_0000300201"/>
</dbReference>
<dbReference type="AlphaFoldDB" id="A0A183JJX5"/>
<proteinExistence type="predicted"/>
<keyword evidence="1" id="KW-0812">Transmembrane</keyword>
<sequence>MPGVLKILKHRKSIQMSYRRLTPVKLILLELAINYVTVNVITTIHFRKMDQLLTYLLLIV</sequence>
<keyword evidence="3" id="KW-1185">Reference proteome</keyword>
<reference evidence="2 3" key="2">
    <citation type="submission" date="2018-11" db="EMBL/GenBank/DDBJ databases">
        <authorList>
            <consortium name="Pathogen Informatics"/>
        </authorList>
    </citation>
    <scope>NUCLEOTIDE SEQUENCE [LARGE SCALE GENOMIC DNA]</scope>
    <source>
        <strain evidence="2">Dakar</strain>
        <strain evidence="3">Dakar, Senegal</strain>
    </source>
</reference>
<feature type="transmembrane region" description="Helical" evidence="1">
    <location>
        <begin position="21"/>
        <end position="46"/>
    </location>
</feature>
<gene>
    <name evidence="2" type="ORF">SCUD_LOCUS3003</name>
</gene>
<name>A0A183JJX5_9TREM</name>
<dbReference type="Proteomes" id="UP000279833">
    <property type="component" value="Unassembled WGS sequence"/>
</dbReference>
<evidence type="ECO:0000313" key="4">
    <source>
        <dbReference type="WBParaSite" id="SCUD_0000300201-mRNA-1"/>
    </source>
</evidence>
<reference evidence="4" key="1">
    <citation type="submission" date="2016-06" db="UniProtKB">
        <authorList>
            <consortium name="WormBaseParasite"/>
        </authorList>
    </citation>
    <scope>IDENTIFICATION</scope>
</reference>
<protein>
    <submittedName>
        <fullName evidence="4">Transposase</fullName>
    </submittedName>
</protein>